<organism evidence="2 3">
    <name type="scientific">Pontibacter aydingkolensis</name>
    <dbReference type="NCBI Taxonomy" id="1911536"/>
    <lineage>
        <taxon>Bacteria</taxon>
        <taxon>Pseudomonadati</taxon>
        <taxon>Bacteroidota</taxon>
        <taxon>Cytophagia</taxon>
        <taxon>Cytophagales</taxon>
        <taxon>Hymenobacteraceae</taxon>
        <taxon>Pontibacter</taxon>
    </lineage>
</organism>
<accession>A0ABS7CT35</accession>
<evidence type="ECO:0000313" key="2">
    <source>
        <dbReference type="EMBL" id="MBW7466948.1"/>
    </source>
</evidence>
<reference evidence="2 3" key="1">
    <citation type="journal article" date="2016" name="Int. J. Syst. Evol. Microbiol.">
        <title>Pontibacter aydingkolensis sp. nov., isolated from soil of a salt lake.</title>
        <authorList>
            <person name="Osman G."/>
            <person name="Zhang T."/>
            <person name="Lou K."/>
            <person name="Gao Y."/>
            <person name="Chang W."/>
            <person name="Lin Q."/>
            <person name="Yang H.M."/>
            <person name="Huo X.D."/>
            <person name="Wang N."/>
        </authorList>
    </citation>
    <scope>NUCLEOTIDE SEQUENCE [LARGE SCALE GENOMIC DNA]</scope>
    <source>
        <strain evidence="2 3">KACC 19255</strain>
    </source>
</reference>
<feature type="chain" id="PRO_5047095018" description="Outer membrane protein beta-barrel domain-containing protein" evidence="1">
    <location>
        <begin position="26"/>
        <end position="247"/>
    </location>
</feature>
<keyword evidence="1" id="KW-0732">Signal</keyword>
<protein>
    <recommendedName>
        <fullName evidence="4">Outer membrane protein beta-barrel domain-containing protein</fullName>
    </recommendedName>
</protein>
<keyword evidence="3" id="KW-1185">Reference proteome</keyword>
<dbReference type="EMBL" id="JAHYXK010000005">
    <property type="protein sequence ID" value="MBW7466948.1"/>
    <property type="molecule type" value="Genomic_DNA"/>
</dbReference>
<evidence type="ECO:0008006" key="4">
    <source>
        <dbReference type="Google" id="ProtNLM"/>
    </source>
</evidence>
<proteinExistence type="predicted"/>
<dbReference type="Proteomes" id="UP000813018">
    <property type="component" value="Unassembled WGS sequence"/>
</dbReference>
<evidence type="ECO:0000313" key="3">
    <source>
        <dbReference type="Proteomes" id="UP000813018"/>
    </source>
</evidence>
<comment type="caution">
    <text evidence="2">The sequence shown here is derived from an EMBL/GenBank/DDBJ whole genome shotgun (WGS) entry which is preliminary data.</text>
</comment>
<evidence type="ECO:0000256" key="1">
    <source>
        <dbReference type="SAM" id="SignalP"/>
    </source>
</evidence>
<sequence>MNNRVVRYLSFILAFALGLSLTATAQSEEDESFENELSYGVNFNSNGGLIGGVFVRSVYPMNNRMYQFGGLEIVEIKHPKENRLYSETGDQFIAGKQNYLFVIRPHYGREFVLFRKAAESGVQVNAIAAAGPSLGLLAPYYIRYNYGGPGGEDIRTEQYDPQKHRSLENIMGNGTVFQGLSESNVNFGAHIKGGLSFEYGRYRESIAGIEVGFMLELFPKEMVIIPQAENEQLFTSVYLNLYYGRRK</sequence>
<gene>
    <name evidence="2" type="ORF">K0O23_07700</name>
</gene>
<name>A0ABS7CT35_9BACT</name>
<feature type="signal peptide" evidence="1">
    <location>
        <begin position="1"/>
        <end position="25"/>
    </location>
</feature>